<comment type="caution">
    <text evidence="2">The sequence shown here is derived from an EMBL/GenBank/DDBJ whole genome shotgun (WGS) entry which is preliminary data.</text>
</comment>
<dbReference type="Gene3D" id="6.20.50.110">
    <property type="entry name" value="Methyltransferase, zinc-binding domain"/>
    <property type="match status" value="1"/>
</dbReference>
<evidence type="ECO:0000259" key="1">
    <source>
        <dbReference type="Pfam" id="PF08421"/>
    </source>
</evidence>
<dbReference type="SUPFAM" id="SSF53335">
    <property type="entry name" value="S-adenosyl-L-methionine-dependent methyltransferases"/>
    <property type="match status" value="1"/>
</dbReference>
<evidence type="ECO:0000313" key="3">
    <source>
        <dbReference type="Proteomes" id="UP000012164"/>
    </source>
</evidence>
<dbReference type="AlphaFoldDB" id="A0A0F6ICC4"/>
<sequence length="307" mass="34899">MKNQVLRQDRLCRVCLSNRIVTVIKFKDTPLEDQFVKKEQKNIEQPTYPLELAICEDCGYVHLPYIVSPEVSYEEYIYVSGVTVGLRDHYDEYAREIVSTYSISQKSLVVDLGSNDGSMLASFKKVGMNVVGVEPARTISIQANQSGIPTINDFFTENVVLKIVQDHGLASVVTANYMYANIDDIISFTKSVSKLLKREGIFVVQTGYHPEQMKIKMFDYIYHEHFSYFTVEVLKDIFLRCGLELVQVTKTLPKGGSVRAIGQLKGGSLPIDSSVTTLIEEEHRLGMRDKSVYRKFDLELEILKNKL</sequence>
<dbReference type="Pfam" id="PF13489">
    <property type="entry name" value="Methyltransf_23"/>
    <property type="match status" value="1"/>
</dbReference>
<organism evidence="2 3">
    <name type="scientific">Leptospira interrogans str. FPW1039</name>
    <dbReference type="NCBI Taxonomy" id="1193040"/>
    <lineage>
        <taxon>Bacteria</taxon>
        <taxon>Pseudomonadati</taxon>
        <taxon>Spirochaetota</taxon>
        <taxon>Spirochaetia</taxon>
        <taxon>Leptospirales</taxon>
        <taxon>Leptospiraceae</taxon>
        <taxon>Leptospira</taxon>
    </lineage>
</organism>
<dbReference type="PANTHER" id="PTHR43861:SF5">
    <property type="entry name" value="BLL5978 PROTEIN"/>
    <property type="match status" value="1"/>
</dbReference>
<dbReference type="PANTHER" id="PTHR43861">
    <property type="entry name" value="TRANS-ACONITATE 2-METHYLTRANSFERASE-RELATED"/>
    <property type="match status" value="1"/>
</dbReference>
<dbReference type="InterPro" id="IPR013630">
    <property type="entry name" value="Methyltransf_Zn-bd_dom_put"/>
</dbReference>
<feature type="domain" description="Methyltransferase putative zinc binding" evidence="1">
    <location>
        <begin position="12"/>
        <end position="73"/>
    </location>
</feature>
<proteinExistence type="predicted"/>
<dbReference type="Pfam" id="PF08421">
    <property type="entry name" value="Methyltransf_13"/>
    <property type="match status" value="1"/>
</dbReference>
<reference evidence="2 3" key="1">
    <citation type="submission" date="2013-01" db="EMBL/GenBank/DDBJ databases">
        <authorList>
            <person name="Harkins D.M."/>
            <person name="Durkin A.S."/>
            <person name="Brinkac L.M."/>
            <person name="Haft D.H."/>
            <person name="Selengut J.D."/>
            <person name="Sanka R."/>
            <person name="DePew J."/>
            <person name="Purushe J."/>
            <person name="Peacock S.J."/>
            <person name="Thaipadungpanit J."/>
            <person name="Wuthiekanun V.W."/>
            <person name="Day N.P."/>
            <person name="Vinetz J.M."/>
            <person name="Sutton G.G."/>
            <person name="Nierman W.C."/>
            <person name="Fouts D.E."/>
        </authorList>
    </citation>
    <scope>NUCLEOTIDE SEQUENCE [LARGE SCALE GENOMIC DNA]</scope>
    <source>
        <strain evidence="2 3">FPW1039</strain>
    </source>
</reference>
<name>A0A0F6ICC4_LEPIR</name>
<dbReference type="Proteomes" id="UP000012164">
    <property type="component" value="Unassembled WGS sequence"/>
</dbReference>
<dbReference type="EMBL" id="AKWR02000161">
    <property type="protein sequence ID" value="EMJ35699.1"/>
    <property type="molecule type" value="Genomic_DNA"/>
</dbReference>
<dbReference type="Gene3D" id="3.40.50.150">
    <property type="entry name" value="Vaccinia Virus protein VP39"/>
    <property type="match status" value="1"/>
</dbReference>
<accession>A0A0F6ICC4</accession>
<gene>
    <name evidence="2" type="ORF">LEP1GSC079_0263</name>
</gene>
<dbReference type="InterPro" id="IPR038576">
    <property type="entry name" value="Methyltransf_Zn-bd_dom_put_sf"/>
</dbReference>
<protein>
    <submittedName>
        <fullName evidence="2">Zinc-binding domain protein</fullName>
    </submittedName>
</protein>
<dbReference type="InterPro" id="IPR029063">
    <property type="entry name" value="SAM-dependent_MTases_sf"/>
</dbReference>
<evidence type="ECO:0000313" key="2">
    <source>
        <dbReference type="EMBL" id="EMJ35699.1"/>
    </source>
</evidence>